<gene>
    <name evidence="1" type="ORF">PoB_004230700</name>
</gene>
<reference evidence="1 2" key="1">
    <citation type="journal article" date="2021" name="Elife">
        <title>Chloroplast acquisition without the gene transfer in kleptoplastic sea slugs, Plakobranchus ocellatus.</title>
        <authorList>
            <person name="Maeda T."/>
            <person name="Takahashi S."/>
            <person name="Yoshida T."/>
            <person name="Shimamura S."/>
            <person name="Takaki Y."/>
            <person name="Nagai Y."/>
            <person name="Toyoda A."/>
            <person name="Suzuki Y."/>
            <person name="Arimoto A."/>
            <person name="Ishii H."/>
            <person name="Satoh N."/>
            <person name="Nishiyama T."/>
            <person name="Hasebe M."/>
            <person name="Maruyama T."/>
            <person name="Minagawa J."/>
            <person name="Obokata J."/>
            <person name="Shigenobu S."/>
        </authorList>
    </citation>
    <scope>NUCLEOTIDE SEQUENCE [LARGE SCALE GENOMIC DNA]</scope>
</reference>
<evidence type="ECO:0000313" key="1">
    <source>
        <dbReference type="EMBL" id="GFO15802.1"/>
    </source>
</evidence>
<sequence>MGGEEKEGARMKGDRENCATCLCVDTSNEDFNREQLSFTSEVRASSSTPVRLLGLSCGENGVSSKSLPPEAGQANWQRCEREAHEIGHIAVKLWMVEVSISND</sequence>
<dbReference type="AlphaFoldDB" id="A0AAV4B8K2"/>
<name>A0AAV4B8K2_9GAST</name>
<accession>A0AAV4B8K2</accession>
<protein>
    <submittedName>
        <fullName evidence="1">Uncharacterized protein</fullName>
    </submittedName>
</protein>
<evidence type="ECO:0000313" key="2">
    <source>
        <dbReference type="Proteomes" id="UP000735302"/>
    </source>
</evidence>
<proteinExistence type="predicted"/>
<keyword evidence="2" id="KW-1185">Reference proteome</keyword>
<organism evidence="1 2">
    <name type="scientific">Plakobranchus ocellatus</name>
    <dbReference type="NCBI Taxonomy" id="259542"/>
    <lineage>
        <taxon>Eukaryota</taxon>
        <taxon>Metazoa</taxon>
        <taxon>Spiralia</taxon>
        <taxon>Lophotrochozoa</taxon>
        <taxon>Mollusca</taxon>
        <taxon>Gastropoda</taxon>
        <taxon>Heterobranchia</taxon>
        <taxon>Euthyneura</taxon>
        <taxon>Panpulmonata</taxon>
        <taxon>Sacoglossa</taxon>
        <taxon>Placobranchoidea</taxon>
        <taxon>Plakobranchidae</taxon>
        <taxon>Plakobranchus</taxon>
    </lineage>
</organism>
<comment type="caution">
    <text evidence="1">The sequence shown here is derived from an EMBL/GenBank/DDBJ whole genome shotgun (WGS) entry which is preliminary data.</text>
</comment>
<dbReference type="EMBL" id="BLXT01004630">
    <property type="protein sequence ID" value="GFO15802.1"/>
    <property type="molecule type" value="Genomic_DNA"/>
</dbReference>
<dbReference type="Proteomes" id="UP000735302">
    <property type="component" value="Unassembled WGS sequence"/>
</dbReference>